<dbReference type="InterPro" id="IPR009057">
    <property type="entry name" value="Homeodomain-like_sf"/>
</dbReference>
<keyword evidence="3" id="KW-0804">Transcription</keyword>
<reference evidence="7 8" key="2">
    <citation type="submission" date="2017-11" db="EMBL/GenBank/DDBJ databases">
        <authorList>
            <person name="Han C.G."/>
        </authorList>
    </citation>
    <scope>NUCLEOTIDE SEQUENCE [LARGE SCALE GENOMIC DNA]</scope>
    <source>
        <strain evidence="8">ATCC 43555</strain>
        <strain evidence="7">ATCC43555</strain>
    </source>
</reference>
<dbReference type="PANTHER" id="PTHR47506">
    <property type="entry name" value="TRANSCRIPTIONAL REGULATORY PROTEIN"/>
    <property type="match status" value="1"/>
</dbReference>
<dbReference type="EMBL" id="AQGW01000018">
    <property type="protein sequence ID" value="MBE0382623.1"/>
    <property type="molecule type" value="Genomic_DNA"/>
</dbReference>
<dbReference type="InterPro" id="IPR036271">
    <property type="entry name" value="Tet_transcr_reg_TetR-rel_C_sf"/>
</dbReference>
<dbReference type="InterPro" id="IPR001647">
    <property type="entry name" value="HTH_TetR"/>
</dbReference>
<dbReference type="GO" id="GO:0003677">
    <property type="term" value="F:DNA binding"/>
    <property type="evidence" value="ECO:0007669"/>
    <property type="project" value="UniProtKB-UniRule"/>
</dbReference>
<evidence type="ECO:0000256" key="4">
    <source>
        <dbReference type="PROSITE-ProRule" id="PRU00335"/>
    </source>
</evidence>
<keyword evidence="9" id="KW-1185">Reference proteome</keyword>
<dbReference type="SUPFAM" id="SSF46689">
    <property type="entry name" value="Homeodomain-like"/>
    <property type="match status" value="1"/>
</dbReference>
<gene>
    <name evidence="7" type="ORF">PCAR9_A20846</name>
    <name evidence="6" type="ORF">PCARR_a0975</name>
</gene>
<dbReference type="Pfam" id="PF00440">
    <property type="entry name" value="TetR_N"/>
    <property type="match status" value="1"/>
</dbReference>
<evidence type="ECO:0000256" key="2">
    <source>
        <dbReference type="ARBA" id="ARBA00023125"/>
    </source>
</evidence>
<dbReference type="OrthoDB" id="326421at2"/>
<reference evidence="6 9" key="1">
    <citation type="submission" date="2015-06" db="EMBL/GenBank/DDBJ databases">
        <title>Genome sequence of Pseudoalteromonas carrageenovora.</title>
        <authorList>
            <person name="Xie B.-B."/>
            <person name="Rong J.-C."/>
            <person name="Qin Q.-L."/>
            <person name="Zhang Y.-Z."/>
        </authorList>
    </citation>
    <scope>NUCLEOTIDE SEQUENCE [LARGE SCALE GENOMIC DNA]</scope>
    <source>
        <strain evidence="6 9">IAM 12662</strain>
    </source>
</reference>
<feature type="DNA-binding region" description="H-T-H motif" evidence="4">
    <location>
        <begin position="28"/>
        <end position="47"/>
    </location>
</feature>
<proteinExistence type="predicted"/>
<accession>A0A2K4X7V5</accession>
<sequence length="214" mass="24413">MKKSESTKLYILQKGMAFAAKYGLYSISIGKIAAAANMSRTGVISHFANKEDMQVAILAFTEEEFKKQVVEPSIDKDALVHLNNFQQKWLQWLSFLENCCPDQHTSCPLIKASIEFKADPNCLVRQFMQDQQARMINYLTKLAVNCQEQGYFSNDKEPSIFAYEFYGLYTGHVVQTSLINNPTLAHTYEKVVSGLITRYMCNTNRHKSLINLTN</sequence>
<protein>
    <recommendedName>
        <fullName evidence="5">HTH tetR-type domain-containing protein</fullName>
    </recommendedName>
</protein>
<dbReference type="Proteomes" id="UP000238288">
    <property type="component" value="Chromosome PCAR9a"/>
</dbReference>
<dbReference type="InterPro" id="IPR011075">
    <property type="entry name" value="TetR_C"/>
</dbReference>
<dbReference type="PANTHER" id="PTHR47506:SF6">
    <property type="entry name" value="HTH-TYPE TRANSCRIPTIONAL REPRESSOR NEMR"/>
    <property type="match status" value="1"/>
</dbReference>
<dbReference type="Gene3D" id="1.10.10.60">
    <property type="entry name" value="Homeodomain-like"/>
    <property type="match status" value="1"/>
</dbReference>
<dbReference type="GeneID" id="93663051"/>
<dbReference type="Pfam" id="PF16925">
    <property type="entry name" value="TetR_C_13"/>
    <property type="match status" value="1"/>
</dbReference>
<evidence type="ECO:0000256" key="3">
    <source>
        <dbReference type="ARBA" id="ARBA00023163"/>
    </source>
</evidence>
<evidence type="ECO:0000313" key="6">
    <source>
        <dbReference type="EMBL" id="MBE0382623.1"/>
    </source>
</evidence>
<dbReference type="PROSITE" id="PS50977">
    <property type="entry name" value="HTH_TETR_2"/>
    <property type="match status" value="1"/>
</dbReference>
<dbReference type="RefSeq" id="WP_104642321.1">
    <property type="nucleotide sequence ID" value="NZ_AQGW01000018.1"/>
</dbReference>
<name>A0A2K4X7V5_PSEVC</name>
<keyword evidence="2 4" id="KW-0238">DNA-binding</keyword>
<feature type="domain" description="HTH tetR-type" evidence="5">
    <location>
        <begin position="5"/>
        <end position="65"/>
    </location>
</feature>
<evidence type="ECO:0000313" key="8">
    <source>
        <dbReference type="Proteomes" id="UP000238288"/>
    </source>
</evidence>
<dbReference type="EMBL" id="LT965928">
    <property type="protein sequence ID" value="SOU40406.1"/>
    <property type="molecule type" value="Genomic_DNA"/>
</dbReference>
<dbReference type="Gene3D" id="1.10.357.10">
    <property type="entry name" value="Tetracycline Repressor, domain 2"/>
    <property type="match status" value="1"/>
</dbReference>
<dbReference type="SUPFAM" id="SSF48498">
    <property type="entry name" value="Tetracyclin repressor-like, C-terminal domain"/>
    <property type="match status" value="1"/>
</dbReference>
<dbReference type="Proteomes" id="UP000615003">
    <property type="component" value="Unassembled WGS sequence"/>
</dbReference>
<evidence type="ECO:0000256" key="1">
    <source>
        <dbReference type="ARBA" id="ARBA00023015"/>
    </source>
</evidence>
<organism evidence="7 8">
    <name type="scientific">Pseudoalteromonas carrageenovora IAM 12662</name>
    <dbReference type="NCBI Taxonomy" id="1314868"/>
    <lineage>
        <taxon>Bacteria</taxon>
        <taxon>Pseudomonadati</taxon>
        <taxon>Pseudomonadota</taxon>
        <taxon>Gammaproteobacteria</taxon>
        <taxon>Alteromonadales</taxon>
        <taxon>Pseudoalteromonadaceae</taxon>
        <taxon>Pseudoalteromonas</taxon>
    </lineage>
</organism>
<evidence type="ECO:0000313" key="7">
    <source>
        <dbReference type="EMBL" id="SOU40406.1"/>
    </source>
</evidence>
<dbReference type="AlphaFoldDB" id="A0A2K4X7V5"/>
<keyword evidence="1" id="KW-0805">Transcription regulation</keyword>
<evidence type="ECO:0000259" key="5">
    <source>
        <dbReference type="PROSITE" id="PS50977"/>
    </source>
</evidence>
<evidence type="ECO:0000313" key="9">
    <source>
        <dbReference type="Proteomes" id="UP000615003"/>
    </source>
</evidence>